<proteinExistence type="predicted"/>
<reference evidence="2 3" key="1">
    <citation type="submission" date="2018-05" db="EMBL/GenBank/DDBJ databases">
        <title>Leucothrix arctica sp. nov., isolated from Arctic seawater.</title>
        <authorList>
            <person name="Choi A."/>
            <person name="Baek K."/>
        </authorList>
    </citation>
    <scope>NUCLEOTIDE SEQUENCE [LARGE SCALE GENOMIC DNA]</scope>
    <source>
        <strain evidence="2 3">IMCC9719</strain>
    </source>
</reference>
<sequence>MADNRYSHDDYIGAFERFMQTGERDKLNAYLGGDRPASFLSVYRNGFIRASASALESNFPTLVKLWGEDYFAQLAGSYVNEAPPASATLIGYGFADDPDTSNTSFVEFLHVKVAELIVSYPYVPDLCRLDQAWMQALNANGDDFLTLEVVQGIISRGEDLSELPMALVDSTQIVNLEFDIFELWSQLRFGQMEEDQKIELSAHKNAVIFWQSNLQVQAKPLSDVESAFMSSLKQTASFDSATEAATSLDEDFDVSTLFAELLNAHLLK</sequence>
<dbReference type="Proteomes" id="UP000245506">
    <property type="component" value="Unassembled WGS sequence"/>
</dbReference>
<protein>
    <recommendedName>
        <fullName evidence="1">Putative DNA-binding domain-containing protein</fullName>
    </recommendedName>
</protein>
<dbReference type="Pfam" id="PF09836">
    <property type="entry name" value="DUF2063"/>
    <property type="match status" value="1"/>
</dbReference>
<evidence type="ECO:0000313" key="3">
    <source>
        <dbReference type="Proteomes" id="UP000245506"/>
    </source>
</evidence>
<dbReference type="AlphaFoldDB" id="A0A317C396"/>
<name>A0A317C396_9GAMM</name>
<dbReference type="InterPro" id="IPR018640">
    <property type="entry name" value="DUF2063"/>
</dbReference>
<dbReference type="OrthoDB" id="4146344at2"/>
<keyword evidence="3" id="KW-1185">Reference proteome</keyword>
<evidence type="ECO:0000313" key="2">
    <source>
        <dbReference type="EMBL" id="PWQ93176.1"/>
    </source>
</evidence>
<dbReference type="RefSeq" id="WP_109826779.1">
    <property type="nucleotide sequence ID" value="NZ_QGKL01000043.1"/>
</dbReference>
<feature type="domain" description="Putative DNA-binding" evidence="1">
    <location>
        <begin position="32"/>
        <end position="93"/>
    </location>
</feature>
<accession>A0A317C396</accession>
<comment type="caution">
    <text evidence="2">The sequence shown here is derived from an EMBL/GenBank/DDBJ whole genome shotgun (WGS) entry which is preliminary data.</text>
</comment>
<gene>
    <name evidence="2" type="ORF">DKT75_21040</name>
</gene>
<organism evidence="2 3">
    <name type="scientific">Leucothrix arctica</name>
    <dbReference type="NCBI Taxonomy" id="1481894"/>
    <lineage>
        <taxon>Bacteria</taxon>
        <taxon>Pseudomonadati</taxon>
        <taxon>Pseudomonadota</taxon>
        <taxon>Gammaproteobacteria</taxon>
        <taxon>Thiotrichales</taxon>
        <taxon>Thiotrichaceae</taxon>
        <taxon>Leucothrix</taxon>
    </lineage>
</organism>
<evidence type="ECO:0000259" key="1">
    <source>
        <dbReference type="Pfam" id="PF09836"/>
    </source>
</evidence>
<dbReference type="EMBL" id="QGKL01000043">
    <property type="protein sequence ID" value="PWQ93176.1"/>
    <property type="molecule type" value="Genomic_DNA"/>
</dbReference>